<gene>
    <name evidence="2" type="ORF">QRB35_22095</name>
</gene>
<dbReference type="EMBL" id="JASZZX010000025">
    <property type="protein sequence ID" value="MDM3928706.1"/>
    <property type="molecule type" value="Genomic_DNA"/>
</dbReference>
<dbReference type="RefSeq" id="WP_069954174.1">
    <property type="nucleotide sequence ID" value="NZ_CP012886.2"/>
</dbReference>
<comment type="caution">
    <text evidence="2">The sequence shown here is derived from an EMBL/GenBank/DDBJ whole genome shotgun (WGS) entry which is preliminary data.</text>
</comment>
<protein>
    <submittedName>
        <fullName evidence="2">Uncharacterized protein</fullName>
    </submittedName>
</protein>
<dbReference type="Proteomes" id="UP001529272">
    <property type="component" value="Unassembled WGS sequence"/>
</dbReference>
<evidence type="ECO:0000313" key="2">
    <source>
        <dbReference type="EMBL" id="MDM3928706.1"/>
    </source>
</evidence>
<evidence type="ECO:0000256" key="1">
    <source>
        <dbReference type="SAM" id="MobiDB-lite"/>
    </source>
</evidence>
<name>A0ABT7P6J2_MYCIT</name>
<feature type="compositionally biased region" description="Basic and acidic residues" evidence="1">
    <location>
        <begin position="103"/>
        <end position="133"/>
    </location>
</feature>
<feature type="region of interest" description="Disordered" evidence="1">
    <location>
        <begin position="297"/>
        <end position="331"/>
    </location>
</feature>
<feature type="compositionally biased region" description="Low complexity" evidence="1">
    <location>
        <begin position="91"/>
        <end position="101"/>
    </location>
</feature>
<feature type="compositionally biased region" description="Basic and acidic residues" evidence="1">
    <location>
        <begin position="312"/>
        <end position="325"/>
    </location>
</feature>
<reference evidence="3" key="1">
    <citation type="submission" date="2023-06" db="EMBL/GenBank/DDBJ databases">
        <title>Itaconate inhibition of nontuberculous mycobacteria.</title>
        <authorList>
            <person name="Spilker T."/>
        </authorList>
    </citation>
    <scope>NUCLEOTIDE SEQUENCE [LARGE SCALE GENOMIC DNA]</scope>
    <source>
        <strain evidence="3">FLAC1071</strain>
    </source>
</reference>
<feature type="compositionally biased region" description="Polar residues" evidence="1">
    <location>
        <begin position="135"/>
        <end position="161"/>
    </location>
</feature>
<feature type="region of interest" description="Disordered" evidence="1">
    <location>
        <begin position="91"/>
        <end position="161"/>
    </location>
</feature>
<sequence length="349" mass="35024">MADPDRVAADLAAIRETLAGIGLDDQSQGPAADAVRAALAQRGTYLDAIAQAARSVAQASEQRRALVAERDASTPSDSEIRAAQEAVIEAAAQTAAAAGTADEPQREREEKDAIDRLADLLNQKREAQKRFESGENASAESLDTATKDLSQSPNSAGALSNSALGPLAGVLSSLMRAATPHAGAPVAPAAVPGAGADPVALSPEDEDPVAALVNRLGSDDPREIPRWAPELGVGAGQTHVSSADDIGQQMPTLSGVATNADVSGKGSAAFAAGPAAAAEAGSEAAAAGAGGMPMSPMMSPMAARGGGVAQGKQRDKTSMINRDPDLTGEDIASEIATSGVIGRGEGRRL</sequence>
<keyword evidence="3" id="KW-1185">Reference proteome</keyword>
<reference evidence="2 3" key="2">
    <citation type="submission" date="2023-06" db="EMBL/GenBank/DDBJ databases">
        <title>Itaconate inhibition of nontuberculous mycobacteria.</title>
        <authorList>
            <person name="Breen P."/>
            <person name="Zimbric M."/>
            <person name="Caverly L."/>
        </authorList>
    </citation>
    <scope>NUCLEOTIDE SEQUENCE [LARGE SCALE GENOMIC DNA]</scope>
    <source>
        <strain evidence="2 3">FLAC1071</strain>
    </source>
</reference>
<proteinExistence type="predicted"/>
<evidence type="ECO:0000313" key="3">
    <source>
        <dbReference type="Proteomes" id="UP001529272"/>
    </source>
</evidence>
<accession>A0ABT7P6J2</accession>
<organism evidence="2 3">
    <name type="scientific">Mycobacterium intracellulare subsp. chimaera</name>
    <dbReference type="NCBI Taxonomy" id="222805"/>
    <lineage>
        <taxon>Bacteria</taxon>
        <taxon>Bacillati</taxon>
        <taxon>Actinomycetota</taxon>
        <taxon>Actinomycetes</taxon>
        <taxon>Mycobacteriales</taxon>
        <taxon>Mycobacteriaceae</taxon>
        <taxon>Mycobacterium</taxon>
        <taxon>Mycobacterium avium complex (MAC)</taxon>
    </lineage>
</organism>